<feature type="compositionally biased region" description="Low complexity" evidence="2">
    <location>
        <begin position="328"/>
        <end position="353"/>
    </location>
</feature>
<evidence type="ECO:0000313" key="4">
    <source>
        <dbReference type="EMBL" id="WBP89022.1"/>
    </source>
</evidence>
<evidence type="ECO:0000259" key="3">
    <source>
        <dbReference type="Pfam" id="PF02342"/>
    </source>
</evidence>
<feature type="compositionally biased region" description="Pro residues" evidence="2">
    <location>
        <begin position="400"/>
        <end position="409"/>
    </location>
</feature>
<dbReference type="InterPro" id="IPR051324">
    <property type="entry name" value="Stress/Tellurium_Resist"/>
</dbReference>
<dbReference type="PANTHER" id="PTHR32097:SF4">
    <property type="entry name" value="GENERAL STRESS PROTEIN 16U"/>
    <property type="match status" value="1"/>
</dbReference>
<organism evidence="4 5">
    <name type="scientific">Kitasatospora cathayae</name>
    <dbReference type="NCBI Taxonomy" id="3004092"/>
    <lineage>
        <taxon>Bacteria</taxon>
        <taxon>Bacillati</taxon>
        <taxon>Actinomycetota</taxon>
        <taxon>Actinomycetes</taxon>
        <taxon>Kitasatosporales</taxon>
        <taxon>Streptomycetaceae</taxon>
        <taxon>Kitasatospora</taxon>
    </lineage>
</organism>
<feature type="compositionally biased region" description="Low complexity" evidence="2">
    <location>
        <begin position="236"/>
        <end position="252"/>
    </location>
</feature>
<dbReference type="RefSeq" id="WP_270147118.1">
    <property type="nucleotide sequence ID" value="NZ_CP115450.1"/>
</dbReference>
<feature type="compositionally biased region" description="Pro residues" evidence="2">
    <location>
        <begin position="371"/>
        <end position="381"/>
    </location>
</feature>
<proteinExistence type="inferred from homology"/>
<feature type="domain" description="TerD" evidence="3">
    <location>
        <begin position="1"/>
        <end position="176"/>
    </location>
</feature>
<dbReference type="PANTHER" id="PTHR32097">
    <property type="entry name" value="CAMP-BINDING PROTEIN 1-RELATED"/>
    <property type="match status" value="1"/>
</dbReference>
<gene>
    <name evidence="4" type="ORF">O1G21_26410</name>
</gene>
<name>A0ABY7Q8R2_9ACTN</name>
<dbReference type="CDD" id="cd06974">
    <property type="entry name" value="TerD_like"/>
    <property type="match status" value="1"/>
</dbReference>
<evidence type="ECO:0000313" key="5">
    <source>
        <dbReference type="Proteomes" id="UP001212821"/>
    </source>
</evidence>
<dbReference type="Gene3D" id="2.60.60.30">
    <property type="entry name" value="sav2460 like domains"/>
    <property type="match status" value="1"/>
</dbReference>
<feature type="compositionally biased region" description="Low complexity" evidence="2">
    <location>
        <begin position="382"/>
        <end position="399"/>
    </location>
</feature>
<feature type="compositionally biased region" description="Pro residues" evidence="2">
    <location>
        <begin position="274"/>
        <end position="321"/>
    </location>
</feature>
<feature type="region of interest" description="Disordered" evidence="2">
    <location>
        <begin position="184"/>
        <end position="430"/>
    </location>
</feature>
<dbReference type="EMBL" id="CP115450">
    <property type="protein sequence ID" value="WBP89022.1"/>
    <property type="molecule type" value="Genomic_DNA"/>
</dbReference>
<feature type="compositionally biased region" description="Pro residues" evidence="2">
    <location>
        <begin position="188"/>
        <end position="200"/>
    </location>
</feature>
<protein>
    <submittedName>
        <fullName evidence="4">TerD family protein</fullName>
    </submittedName>
</protein>
<accession>A0ABY7Q8R2</accession>
<dbReference type="Proteomes" id="UP001212821">
    <property type="component" value="Chromosome"/>
</dbReference>
<feature type="compositionally biased region" description="Low complexity" evidence="2">
    <location>
        <begin position="201"/>
        <end position="210"/>
    </location>
</feature>
<feature type="compositionally biased region" description="Low complexity" evidence="2">
    <location>
        <begin position="260"/>
        <end position="273"/>
    </location>
</feature>
<dbReference type="InterPro" id="IPR003325">
    <property type="entry name" value="TerD"/>
</dbReference>
<feature type="compositionally biased region" description="Pro residues" evidence="2">
    <location>
        <begin position="354"/>
        <end position="363"/>
    </location>
</feature>
<evidence type="ECO:0000256" key="2">
    <source>
        <dbReference type="SAM" id="MobiDB-lite"/>
    </source>
</evidence>
<dbReference type="PRINTS" id="PR01217">
    <property type="entry name" value="PRICHEXTENSN"/>
</dbReference>
<comment type="similarity">
    <text evidence="1">Belongs to the CAPAB/TerDEXZ family.</text>
</comment>
<sequence>MTHVMAKGANIALPAAAVRAVLRWSATPGAPDVDASALLLGANGKVRSDADFVFYNQPRHPSGLVRHLPKQHTSGGAEIIDTVEVELAKLPVEVDRVVLAGSSEGGPFRAVPGLRLLLFDAATGEGALPLAEFAIADAENVTALVAAELYRRNGAWKLRAIGQGYTSGLIGLATDFGITVEDEADEPAAPPAPTPTPVPAPASAATPTGAVDPRATPLPDPRSEARPEPGTFTLSPAVPQPAAQQPSTQQPPAHQPPAQPTTTPAPAAAATGPATPPPPAPPTPPPVGPPPATPPTMTPPPVAPPTVPPNVPPAPPAPPTHHPGGYGYPQQQPGTGYGYPQQQPPATGYGYPQPTQPYPPQPQPGTGYGYPQPPQTVPPQQHPGSYGYPHQQQPGTGQQPPVPPQPPAPAAAAAGEEFALPPQGPQFQPH</sequence>
<evidence type="ECO:0000256" key="1">
    <source>
        <dbReference type="ARBA" id="ARBA00008775"/>
    </source>
</evidence>
<reference evidence="5" key="1">
    <citation type="submission" date="2022-12" db="EMBL/GenBank/DDBJ databases">
        <authorList>
            <person name="Mo P."/>
        </authorList>
    </citation>
    <scope>NUCLEOTIDE SEQUENCE [LARGE SCALE GENOMIC DNA]</scope>
    <source>
        <strain evidence="5">HUAS 3-15</strain>
    </source>
</reference>
<dbReference type="Pfam" id="PF02342">
    <property type="entry name" value="TerD"/>
    <property type="match status" value="1"/>
</dbReference>
<keyword evidence="5" id="KW-1185">Reference proteome</keyword>